<gene>
    <name evidence="2" type="ORF">IC235_18975</name>
</gene>
<dbReference type="AlphaFoldDB" id="A0A927GKZ0"/>
<evidence type="ECO:0000256" key="1">
    <source>
        <dbReference type="SAM" id="MobiDB-lite"/>
    </source>
</evidence>
<evidence type="ECO:0000313" key="3">
    <source>
        <dbReference type="Proteomes" id="UP000612233"/>
    </source>
</evidence>
<feature type="region of interest" description="Disordered" evidence="1">
    <location>
        <begin position="1"/>
        <end position="151"/>
    </location>
</feature>
<feature type="compositionally biased region" description="Low complexity" evidence="1">
    <location>
        <begin position="52"/>
        <end position="64"/>
    </location>
</feature>
<comment type="caution">
    <text evidence="2">The sequence shown here is derived from an EMBL/GenBank/DDBJ whole genome shotgun (WGS) entry which is preliminary data.</text>
</comment>
<dbReference type="EMBL" id="JACXAD010000026">
    <property type="protein sequence ID" value="MBD2769975.1"/>
    <property type="molecule type" value="Genomic_DNA"/>
</dbReference>
<feature type="compositionally biased region" description="Basic and acidic residues" evidence="1">
    <location>
        <begin position="138"/>
        <end position="151"/>
    </location>
</feature>
<organism evidence="2 3">
    <name type="scientific">Hymenobacter montanus</name>
    <dbReference type="NCBI Taxonomy" id="2771359"/>
    <lineage>
        <taxon>Bacteria</taxon>
        <taxon>Pseudomonadati</taxon>
        <taxon>Bacteroidota</taxon>
        <taxon>Cytophagia</taxon>
        <taxon>Cytophagales</taxon>
        <taxon>Hymenobacteraceae</taxon>
        <taxon>Hymenobacter</taxon>
    </lineage>
</organism>
<keyword evidence="3" id="KW-1185">Reference proteome</keyword>
<proteinExistence type="predicted"/>
<evidence type="ECO:0000313" key="2">
    <source>
        <dbReference type="EMBL" id="MBD2769975.1"/>
    </source>
</evidence>
<feature type="compositionally biased region" description="Basic and acidic residues" evidence="1">
    <location>
        <begin position="77"/>
        <end position="87"/>
    </location>
</feature>
<accession>A0A927GKZ0</accession>
<sequence>MDTQNTPLPPANDFRPQDQQDRAATARPNPNDPIIHASSPNYGDFGGVSHGASDASATTANASAGRDGSNDNPDEFSELRSRERDARNAPNNPLDQPGHIEQNQDPAAVRATQDENYDELRTAWAQDDPRYAGGGTHNTREESASTKDNQD</sequence>
<name>A0A927GKZ0_9BACT</name>
<dbReference type="Proteomes" id="UP000612233">
    <property type="component" value="Unassembled WGS sequence"/>
</dbReference>
<reference evidence="2" key="1">
    <citation type="submission" date="2020-09" db="EMBL/GenBank/DDBJ databases">
        <authorList>
            <person name="Kim M.K."/>
        </authorList>
    </citation>
    <scope>NUCLEOTIDE SEQUENCE</scope>
    <source>
        <strain evidence="2">BT664</strain>
    </source>
</reference>
<protein>
    <submittedName>
        <fullName evidence="2">Uncharacterized protein</fullName>
    </submittedName>
</protein>
<dbReference type="RefSeq" id="WP_191006784.1">
    <property type="nucleotide sequence ID" value="NZ_JACXAD010000026.1"/>
</dbReference>